<dbReference type="RefSeq" id="WP_379876839.1">
    <property type="nucleotide sequence ID" value="NZ_JBHUIP010000012.1"/>
</dbReference>
<proteinExistence type="predicted"/>
<keyword evidence="4" id="KW-1185">Reference proteome</keyword>
<feature type="transmembrane region" description="Helical" evidence="1">
    <location>
        <begin position="12"/>
        <end position="34"/>
    </location>
</feature>
<keyword evidence="1" id="KW-0472">Membrane</keyword>
<evidence type="ECO:0000259" key="2">
    <source>
        <dbReference type="Pfam" id="PF13400"/>
    </source>
</evidence>
<dbReference type="Pfam" id="PF13400">
    <property type="entry name" value="Tad"/>
    <property type="match status" value="1"/>
</dbReference>
<reference evidence="4" key="1">
    <citation type="journal article" date="2019" name="Int. J. Syst. Evol. Microbiol.">
        <title>The Global Catalogue of Microorganisms (GCM) 10K type strain sequencing project: providing services to taxonomists for standard genome sequencing and annotation.</title>
        <authorList>
            <consortium name="The Broad Institute Genomics Platform"/>
            <consortium name="The Broad Institute Genome Sequencing Center for Infectious Disease"/>
            <person name="Wu L."/>
            <person name="Ma J."/>
        </authorList>
    </citation>
    <scope>NUCLEOTIDE SEQUENCE [LARGE SCALE GENOMIC DNA]</scope>
    <source>
        <strain evidence="4">CGMCC 1.19062</strain>
    </source>
</reference>
<evidence type="ECO:0000256" key="1">
    <source>
        <dbReference type="SAM" id="Phobius"/>
    </source>
</evidence>
<sequence>MDLLRRLLRDRRGVFAVMTALLLPLVLALLLIVVDFGRAMSARTQSQGIADTAALTAASHLDRRADALDRATLAAREMVERAQATGGTLLPPRLERIDWWTADGRATNDPHRAAGVSVALEPESLPSFSAGLLRTFAGSVPAAFSIAPKARAANEALTCRAEPLVLCRPEDLSDDPAAARWAGRQMRLTSVGRRPGQLLPLCLADGRCGVSAVLAALRNPADAPCASPDAEIAPLTFPDIKNAITERLGPPDLWTPNAHPALSRYPRDLSLATGDDSGFGNAFWDRAYYWRAVRGSVPPTDLVQASRFQTQLYERERAYAAHRLETLAPPPTALPPEFERVNPPHVVRAYPPVARDRLPSPTYLSDIRHRILTVGLADCRDEAHARTLTVGNRLRMFLTEPPDRTAIYAEVIGPVPNGDPERVSQGRLVE</sequence>
<protein>
    <submittedName>
        <fullName evidence="3">Pilus assembly protein TadG-related protein</fullName>
    </submittedName>
</protein>
<comment type="caution">
    <text evidence="3">The sequence shown here is derived from an EMBL/GenBank/DDBJ whole genome shotgun (WGS) entry which is preliminary data.</text>
</comment>
<name>A0ABW5DS81_9PROT</name>
<dbReference type="InterPro" id="IPR028087">
    <property type="entry name" value="Tad_N"/>
</dbReference>
<feature type="domain" description="Putative Flp pilus-assembly TadG-like N-terminal" evidence="2">
    <location>
        <begin position="13"/>
        <end position="59"/>
    </location>
</feature>
<evidence type="ECO:0000313" key="4">
    <source>
        <dbReference type="Proteomes" id="UP001597295"/>
    </source>
</evidence>
<gene>
    <name evidence="3" type="ORF">ACFSM5_12910</name>
</gene>
<accession>A0ABW5DS81</accession>
<evidence type="ECO:0000313" key="3">
    <source>
        <dbReference type="EMBL" id="MFD2263794.1"/>
    </source>
</evidence>
<keyword evidence="1" id="KW-0812">Transmembrane</keyword>
<dbReference type="EMBL" id="JBHUIP010000012">
    <property type="protein sequence ID" value="MFD2263794.1"/>
    <property type="molecule type" value="Genomic_DNA"/>
</dbReference>
<organism evidence="3 4">
    <name type="scientific">Lacibacterium aquatile</name>
    <dbReference type="NCBI Taxonomy" id="1168082"/>
    <lineage>
        <taxon>Bacteria</taxon>
        <taxon>Pseudomonadati</taxon>
        <taxon>Pseudomonadota</taxon>
        <taxon>Alphaproteobacteria</taxon>
        <taxon>Rhodospirillales</taxon>
        <taxon>Rhodospirillaceae</taxon>
    </lineage>
</organism>
<keyword evidence="1" id="KW-1133">Transmembrane helix</keyword>
<dbReference type="Proteomes" id="UP001597295">
    <property type="component" value="Unassembled WGS sequence"/>
</dbReference>